<comment type="subcellular location">
    <subcellularLocation>
        <location evidence="6">Cytoplasm</location>
    </subcellularLocation>
</comment>
<evidence type="ECO:0000256" key="4">
    <source>
        <dbReference type="ARBA" id="ARBA00022679"/>
    </source>
</evidence>
<dbReference type="PANTHER" id="PTHR13393">
    <property type="entry name" value="SAM-DEPENDENT METHYLTRANSFERASE"/>
    <property type="match status" value="1"/>
</dbReference>
<dbReference type="Proteomes" id="UP001589813">
    <property type="component" value="Unassembled WGS sequence"/>
</dbReference>
<dbReference type="NCBIfam" id="NF008725">
    <property type="entry name" value="PRK11727.1"/>
    <property type="match status" value="1"/>
</dbReference>
<evidence type="ECO:0000256" key="1">
    <source>
        <dbReference type="ARBA" id="ARBA00022490"/>
    </source>
</evidence>
<comment type="catalytic activity">
    <reaction evidence="6">
        <text>adenosine(1618) in 23S rRNA + S-adenosyl-L-methionine = N(6)-methyladenosine(1618) in 23S rRNA + S-adenosyl-L-homocysteine + H(+)</text>
        <dbReference type="Rhea" id="RHEA:16497"/>
        <dbReference type="Rhea" id="RHEA-COMP:10229"/>
        <dbReference type="Rhea" id="RHEA-COMP:10231"/>
        <dbReference type="ChEBI" id="CHEBI:15378"/>
        <dbReference type="ChEBI" id="CHEBI:57856"/>
        <dbReference type="ChEBI" id="CHEBI:59789"/>
        <dbReference type="ChEBI" id="CHEBI:74411"/>
        <dbReference type="ChEBI" id="CHEBI:74449"/>
        <dbReference type="EC" id="2.1.1.181"/>
    </reaction>
</comment>
<dbReference type="HAMAP" id="MF_01848">
    <property type="entry name" value="23SrRNA_methyltr_F"/>
    <property type="match status" value="1"/>
</dbReference>
<dbReference type="GO" id="GO:0052907">
    <property type="term" value="F:23S rRNA (adenine(1618)-N(6))-methyltransferase activity"/>
    <property type="evidence" value="ECO:0007669"/>
    <property type="project" value="UniProtKB-EC"/>
</dbReference>
<comment type="caution">
    <text evidence="7">The sequence shown here is derived from an EMBL/GenBank/DDBJ whole genome shotgun (WGS) entry which is preliminary data.</text>
</comment>
<dbReference type="InterPro" id="IPR029063">
    <property type="entry name" value="SAM-dependent_MTases_sf"/>
</dbReference>
<dbReference type="SUPFAM" id="SSF53335">
    <property type="entry name" value="S-adenosyl-L-methionine-dependent methyltransferases"/>
    <property type="match status" value="1"/>
</dbReference>
<protein>
    <recommendedName>
        <fullName evidence="6">Ribosomal RNA large subunit methyltransferase F</fullName>
        <ecNumber evidence="6">2.1.1.181</ecNumber>
    </recommendedName>
    <alternativeName>
        <fullName evidence="6">23S rRNA mA1618 methyltransferase</fullName>
    </alternativeName>
    <alternativeName>
        <fullName evidence="6">rRNA adenine N-6-methyltransferase</fullName>
    </alternativeName>
</protein>
<evidence type="ECO:0000256" key="3">
    <source>
        <dbReference type="ARBA" id="ARBA00022603"/>
    </source>
</evidence>
<organism evidence="7 8">
    <name type="scientific">Rheinheimera tilapiae</name>
    <dbReference type="NCBI Taxonomy" id="875043"/>
    <lineage>
        <taxon>Bacteria</taxon>
        <taxon>Pseudomonadati</taxon>
        <taxon>Pseudomonadota</taxon>
        <taxon>Gammaproteobacteria</taxon>
        <taxon>Chromatiales</taxon>
        <taxon>Chromatiaceae</taxon>
        <taxon>Rheinheimera</taxon>
    </lineage>
</organism>
<dbReference type="Pfam" id="PF05971">
    <property type="entry name" value="Methyltransf_10"/>
    <property type="match status" value="1"/>
</dbReference>
<evidence type="ECO:0000313" key="7">
    <source>
        <dbReference type="EMBL" id="MFC0049510.1"/>
    </source>
</evidence>
<dbReference type="EMBL" id="JBHLXP010000003">
    <property type="protein sequence ID" value="MFC0049510.1"/>
    <property type="molecule type" value="Genomic_DNA"/>
</dbReference>
<sequence>MTPTKTTLHPRNPFAAPYPLAELALLQPGLTAHLKTTPDGRDTLNFADPEAVQLLNTALLQWQFGVKHYQIPAGYLCPAVPGRLDYLLYLQDLLTDSHQGKKVPASAIQLLDIGCGANLIYCLLAATALRWQAIGSDIDTTALTNAAVLIEENALQRQLSLRAQQKPQAIFHGVIKPGDYLDLTLCNPPFHDSPAAAAAGSARKQRNLGLSNEAPLNFAGQANELWCEGGEPAFLRQMLAESKDFANQVYWFTTLVSKQQHLAKLQQQLQQLGATQVQVIAMAQGNKQSRILAWSFLTPELAALWRQHRWRRG</sequence>
<accession>A0ABV6BJ37</accession>
<keyword evidence="2 6" id="KW-0698">rRNA processing</keyword>
<keyword evidence="1 6" id="KW-0963">Cytoplasm</keyword>
<name>A0ABV6BJ37_9GAMM</name>
<dbReference type="InterPro" id="IPR010286">
    <property type="entry name" value="METTL16/RlmF"/>
</dbReference>
<proteinExistence type="inferred from homology"/>
<evidence type="ECO:0000313" key="8">
    <source>
        <dbReference type="Proteomes" id="UP001589813"/>
    </source>
</evidence>
<reference evidence="7 8" key="1">
    <citation type="submission" date="2024-09" db="EMBL/GenBank/DDBJ databases">
        <authorList>
            <person name="Sun Q."/>
            <person name="Mori K."/>
        </authorList>
    </citation>
    <scope>NUCLEOTIDE SEQUENCE [LARGE SCALE GENOMIC DNA]</scope>
    <source>
        <strain evidence="7 8">KCTC 23315</strain>
    </source>
</reference>
<keyword evidence="5 6" id="KW-0949">S-adenosyl-L-methionine</keyword>
<dbReference type="PIRSF" id="PIRSF029038">
    <property type="entry name" value="Mtase_YbiN_prd"/>
    <property type="match status" value="1"/>
</dbReference>
<comment type="function">
    <text evidence="6">Specifically methylates the adenine in position 1618 of 23S rRNA.</text>
</comment>
<dbReference type="Gene3D" id="3.40.50.150">
    <property type="entry name" value="Vaccinia Virus protein VP39"/>
    <property type="match status" value="1"/>
</dbReference>
<dbReference type="EC" id="2.1.1.181" evidence="6"/>
<dbReference type="InterPro" id="IPR016909">
    <property type="entry name" value="rRNA_lsu_MeTfrase_F"/>
</dbReference>
<comment type="similarity">
    <text evidence="6">Belongs to the methyltransferase superfamily. METTL16/RlmF family.</text>
</comment>
<dbReference type="PANTHER" id="PTHR13393:SF0">
    <property type="entry name" value="RNA N6-ADENOSINE-METHYLTRANSFERASE METTL16"/>
    <property type="match status" value="1"/>
</dbReference>
<dbReference type="RefSeq" id="WP_377245480.1">
    <property type="nucleotide sequence ID" value="NZ_JBHLXP010000003.1"/>
</dbReference>
<keyword evidence="8" id="KW-1185">Reference proteome</keyword>
<keyword evidence="3 6" id="KW-0489">Methyltransferase</keyword>
<evidence type="ECO:0000256" key="6">
    <source>
        <dbReference type="HAMAP-Rule" id="MF_01848"/>
    </source>
</evidence>
<keyword evidence="4 6" id="KW-0808">Transferase</keyword>
<evidence type="ECO:0000256" key="2">
    <source>
        <dbReference type="ARBA" id="ARBA00022552"/>
    </source>
</evidence>
<evidence type="ECO:0000256" key="5">
    <source>
        <dbReference type="ARBA" id="ARBA00022691"/>
    </source>
</evidence>
<gene>
    <name evidence="6 7" type="primary">rlmF</name>
    <name evidence="7" type="ORF">ACFFJP_14535</name>
</gene>